<proteinExistence type="predicted"/>
<keyword evidence="2" id="KW-1185">Reference proteome</keyword>
<sequence>MVVGEGRYRLRALRTRTSSTKPIVDDRPDLRGRATMASMLIPALAGLGARDPLAASDTLGACVQGLFLQQFGRGEAIDPRPLVEVIVRGALA</sequence>
<dbReference type="RefSeq" id="WP_319985061.1">
    <property type="nucleotide sequence ID" value="NZ_JAXAVV010000007.1"/>
</dbReference>
<name>A0ABU4TS35_9PSEU</name>
<organism evidence="1 2">
    <name type="scientific">Lentzea kristufekii</name>
    <dbReference type="NCBI Taxonomy" id="3095430"/>
    <lineage>
        <taxon>Bacteria</taxon>
        <taxon>Bacillati</taxon>
        <taxon>Actinomycetota</taxon>
        <taxon>Actinomycetes</taxon>
        <taxon>Pseudonocardiales</taxon>
        <taxon>Pseudonocardiaceae</taxon>
        <taxon>Lentzea</taxon>
    </lineage>
</organism>
<evidence type="ECO:0000313" key="1">
    <source>
        <dbReference type="EMBL" id="MDX8051095.1"/>
    </source>
</evidence>
<reference evidence="1 2" key="2">
    <citation type="submission" date="2023-11" db="EMBL/GenBank/DDBJ databases">
        <authorList>
            <person name="Lara A.C."/>
            <person name="Chronakova A."/>
        </authorList>
    </citation>
    <scope>NUCLEOTIDE SEQUENCE [LARGE SCALE GENOMIC DNA]</scope>
    <source>
        <strain evidence="1 2">BCCO 10_0798</strain>
    </source>
</reference>
<evidence type="ECO:0008006" key="3">
    <source>
        <dbReference type="Google" id="ProtNLM"/>
    </source>
</evidence>
<dbReference type="Proteomes" id="UP001271792">
    <property type="component" value="Unassembled WGS sequence"/>
</dbReference>
<gene>
    <name evidence="1" type="ORF">SK571_17040</name>
</gene>
<accession>A0ABU4TS35</accession>
<comment type="caution">
    <text evidence="1">The sequence shown here is derived from an EMBL/GenBank/DDBJ whole genome shotgun (WGS) entry which is preliminary data.</text>
</comment>
<reference evidence="1 2" key="1">
    <citation type="submission" date="2023-11" db="EMBL/GenBank/DDBJ databases">
        <title>Lentzea sokolovensis, sp. nov., Lentzea kristufkii, sp. nov., and Lentzea miocenensis, sp. nov., rare actinobacteria from Sokolov Coal Basin, Miocene lacustrine sediment, Czech Republic.</title>
        <authorList>
            <person name="Lara A."/>
            <person name="Kotroba L."/>
            <person name="Nouioui I."/>
            <person name="Neumann-Schaal M."/>
            <person name="Mast Y."/>
            <person name="Chronakova A."/>
        </authorList>
    </citation>
    <scope>NUCLEOTIDE SEQUENCE [LARGE SCALE GENOMIC DNA]</scope>
    <source>
        <strain evidence="1 2">BCCO 10_0798</strain>
    </source>
</reference>
<dbReference type="EMBL" id="JAXAVV010000007">
    <property type="protein sequence ID" value="MDX8051095.1"/>
    <property type="molecule type" value="Genomic_DNA"/>
</dbReference>
<protein>
    <recommendedName>
        <fullName evidence="3">TetR family transcriptional regulator</fullName>
    </recommendedName>
</protein>
<evidence type="ECO:0000313" key="2">
    <source>
        <dbReference type="Proteomes" id="UP001271792"/>
    </source>
</evidence>